<dbReference type="EC" id="2.7.13.3" evidence="2"/>
<protein>
    <recommendedName>
        <fullName evidence="2">histidine kinase</fullName>
        <ecNumber evidence="2">2.7.13.3</ecNumber>
    </recommendedName>
</protein>
<evidence type="ECO:0000256" key="1">
    <source>
        <dbReference type="ARBA" id="ARBA00000085"/>
    </source>
</evidence>
<dbReference type="SUPFAM" id="SSF47384">
    <property type="entry name" value="Homodimeric domain of signal transducing histidine kinase"/>
    <property type="match status" value="1"/>
</dbReference>
<evidence type="ECO:0000313" key="11">
    <source>
        <dbReference type="Proteomes" id="UP000505210"/>
    </source>
</evidence>
<dbReference type="RefSeq" id="WP_172355541.1">
    <property type="nucleotide sequence ID" value="NZ_CP053661.1"/>
</dbReference>
<dbReference type="EMBL" id="CP053661">
    <property type="protein sequence ID" value="QKD82603.1"/>
    <property type="molecule type" value="Genomic_DNA"/>
</dbReference>
<dbReference type="InterPro" id="IPR036097">
    <property type="entry name" value="HisK_dim/P_sf"/>
</dbReference>
<dbReference type="SUPFAM" id="SSF55874">
    <property type="entry name" value="ATPase domain of HSP90 chaperone/DNA topoisomerase II/histidine kinase"/>
    <property type="match status" value="1"/>
</dbReference>
<dbReference type="InterPro" id="IPR005467">
    <property type="entry name" value="His_kinase_dom"/>
</dbReference>
<keyword evidence="5" id="KW-0418">Kinase</keyword>
<dbReference type="InterPro" id="IPR035965">
    <property type="entry name" value="PAS-like_dom_sf"/>
</dbReference>
<dbReference type="Pfam" id="PF02518">
    <property type="entry name" value="HATPase_c"/>
    <property type="match status" value="1"/>
</dbReference>
<dbReference type="InterPro" id="IPR050351">
    <property type="entry name" value="BphY/WalK/GraS-like"/>
</dbReference>
<keyword evidence="11" id="KW-1185">Reference proteome</keyword>
<dbReference type="CDD" id="cd00082">
    <property type="entry name" value="HisKA"/>
    <property type="match status" value="1"/>
</dbReference>
<dbReference type="Gene3D" id="3.30.450.20">
    <property type="entry name" value="PAS domain"/>
    <property type="match status" value="1"/>
</dbReference>
<dbReference type="InterPro" id="IPR036890">
    <property type="entry name" value="HATPase_C_sf"/>
</dbReference>
<dbReference type="SMART" id="SM00388">
    <property type="entry name" value="HisKA"/>
    <property type="match status" value="1"/>
</dbReference>
<keyword evidence="7" id="KW-0472">Membrane</keyword>
<feature type="region of interest" description="Disordered" evidence="8">
    <location>
        <begin position="382"/>
        <end position="412"/>
    </location>
</feature>
<dbReference type="GO" id="GO:0005886">
    <property type="term" value="C:plasma membrane"/>
    <property type="evidence" value="ECO:0007669"/>
    <property type="project" value="TreeGrafter"/>
</dbReference>
<dbReference type="SMART" id="SM00387">
    <property type="entry name" value="HATPase_c"/>
    <property type="match status" value="1"/>
</dbReference>
<name>A0A6M8BHH8_9CYAN</name>
<evidence type="ECO:0000313" key="10">
    <source>
        <dbReference type="EMBL" id="QKD82603.1"/>
    </source>
</evidence>
<dbReference type="PANTHER" id="PTHR45453:SF1">
    <property type="entry name" value="PHOSPHATE REGULON SENSOR PROTEIN PHOR"/>
    <property type="match status" value="1"/>
</dbReference>
<evidence type="ECO:0000256" key="4">
    <source>
        <dbReference type="ARBA" id="ARBA00022679"/>
    </source>
</evidence>
<dbReference type="Gene3D" id="1.10.287.130">
    <property type="match status" value="1"/>
</dbReference>
<dbReference type="SUPFAM" id="SSF55785">
    <property type="entry name" value="PYP-like sensor domain (PAS domain)"/>
    <property type="match status" value="1"/>
</dbReference>
<dbReference type="PROSITE" id="PS50109">
    <property type="entry name" value="HIS_KIN"/>
    <property type="match status" value="1"/>
</dbReference>
<dbReference type="InterPro" id="IPR004358">
    <property type="entry name" value="Sig_transdc_His_kin-like_C"/>
</dbReference>
<dbReference type="GO" id="GO:0016036">
    <property type="term" value="P:cellular response to phosphate starvation"/>
    <property type="evidence" value="ECO:0007669"/>
    <property type="project" value="TreeGrafter"/>
</dbReference>
<proteinExistence type="predicted"/>
<keyword evidence="6" id="KW-0902">Two-component regulatory system</keyword>
<evidence type="ECO:0000256" key="2">
    <source>
        <dbReference type="ARBA" id="ARBA00012438"/>
    </source>
</evidence>
<accession>A0A6M8BHH8</accession>
<comment type="catalytic activity">
    <reaction evidence="1">
        <text>ATP + protein L-histidine = ADP + protein N-phospho-L-histidine.</text>
        <dbReference type="EC" id="2.7.13.3"/>
    </reaction>
</comment>
<dbReference type="SMART" id="SM00091">
    <property type="entry name" value="PAS"/>
    <property type="match status" value="1"/>
</dbReference>
<evidence type="ECO:0000259" key="9">
    <source>
        <dbReference type="PROSITE" id="PS50109"/>
    </source>
</evidence>
<organism evidence="10 11">
    <name type="scientific">Thermoleptolyngbya sichuanensis A183</name>
    <dbReference type="NCBI Taxonomy" id="2737172"/>
    <lineage>
        <taxon>Bacteria</taxon>
        <taxon>Bacillati</taxon>
        <taxon>Cyanobacteriota</taxon>
        <taxon>Cyanophyceae</taxon>
        <taxon>Oculatellales</taxon>
        <taxon>Oculatellaceae</taxon>
        <taxon>Thermoleptolyngbya</taxon>
        <taxon>Thermoleptolyngbya sichuanensis</taxon>
    </lineage>
</organism>
<dbReference type="InterPro" id="IPR003594">
    <property type="entry name" value="HATPase_dom"/>
</dbReference>
<dbReference type="CDD" id="cd00075">
    <property type="entry name" value="HATPase"/>
    <property type="match status" value="1"/>
</dbReference>
<evidence type="ECO:0000256" key="7">
    <source>
        <dbReference type="ARBA" id="ARBA00023136"/>
    </source>
</evidence>
<reference evidence="10 11" key="1">
    <citation type="submission" date="2020-05" db="EMBL/GenBank/DDBJ databases">
        <title>Complete genome sequence of of a novel Thermoleptolyngbya strain isolated from hot springs of Ganzi, Sichuan China.</title>
        <authorList>
            <person name="Tang J."/>
            <person name="Daroch M."/>
            <person name="Li L."/>
            <person name="Waleron K."/>
            <person name="Waleron M."/>
            <person name="Waleron M."/>
        </authorList>
    </citation>
    <scope>NUCLEOTIDE SEQUENCE [LARGE SCALE GENOMIC DNA]</scope>
    <source>
        <strain evidence="10 11">PKUAC-SCTA183</strain>
    </source>
</reference>
<dbReference type="Pfam" id="PF13188">
    <property type="entry name" value="PAS_8"/>
    <property type="match status" value="1"/>
</dbReference>
<dbReference type="InterPro" id="IPR003661">
    <property type="entry name" value="HisK_dim/P_dom"/>
</dbReference>
<gene>
    <name evidence="10" type="ORF">HPC62_10765</name>
</gene>
<dbReference type="Proteomes" id="UP000505210">
    <property type="component" value="Chromosome"/>
</dbReference>
<dbReference type="PRINTS" id="PR00344">
    <property type="entry name" value="BCTRLSENSOR"/>
</dbReference>
<evidence type="ECO:0000256" key="8">
    <source>
        <dbReference type="SAM" id="MobiDB-lite"/>
    </source>
</evidence>
<feature type="domain" description="Histidine kinase" evidence="9">
    <location>
        <begin position="201"/>
        <end position="455"/>
    </location>
</feature>
<dbReference type="Gene3D" id="3.30.565.10">
    <property type="entry name" value="Histidine kinase-like ATPase, C-terminal domain"/>
    <property type="match status" value="1"/>
</dbReference>
<dbReference type="PANTHER" id="PTHR45453">
    <property type="entry name" value="PHOSPHATE REGULON SENSOR PROTEIN PHOR"/>
    <property type="match status" value="1"/>
</dbReference>
<keyword evidence="4" id="KW-0808">Transferase</keyword>
<feature type="compositionally biased region" description="Low complexity" evidence="8">
    <location>
        <begin position="389"/>
        <end position="409"/>
    </location>
</feature>
<dbReference type="InterPro" id="IPR000014">
    <property type="entry name" value="PAS"/>
</dbReference>
<dbReference type="Pfam" id="PF00512">
    <property type="entry name" value="HisKA"/>
    <property type="match status" value="1"/>
</dbReference>
<dbReference type="GO" id="GO:0004721">
    <property type="term" value="F:phosphoprotein phosphatase activity"/>
    <property type="evidence" value="ECO:0007669"/>
    <property type="project" value="TreeGrafter"/>
</dbReference>
<keyword evidence="3" id="KW-0597">Phosphoprotein</keyword>
<dbReference type="AlphaFoldDB" id="A0A6M8BHH8"/>
<evidence type="ECO:0000256" key="5">
    <source>
        <dbReference type="ARBA" id="ARBA00022777"/>
    </source>
</evidence>
<dbReference type="GO" id="GO:0000155">
    <property type="term" value="F:phosphorelay sensor kinase activity"/>
    <property type="evidence" value="ECO:0007669"/>
    <property type="project" value="InterPro"/>
</dbReference>
<dbReference type="KEGG" id="theu:HPC62_10765"/>
<evidence type="ECO:0000256" key="3">
    <source>
        <dbReference type="ARBA" id="ARBA00022553"/>
    </source>
</evidence>
<sequence length="487" mass="54852">MGILDFLLGLLIGLGLLCWQQIRQRQRLTRLLRELRAADVETSPFSATSQLALTVAHQQRIQQQLAAEVSTYRSILEAAPVGYLHLDDENRLVWCNPEARSLLDLTPAPPNQPENPRLLLELVRSYELDDLVEQARNSKTLCQKDWVFYPVSPDVLQLTRQRSYVLRGYAVPLPKQHVGVFLESRQESVQLRQKLDRWASDVAHELKTPLTSIRLIAETLQTRLDPALRGWVNRLIGESIRLSDLVQDLLDLALIDRESSQCLHLRQVNLPDLVQAAWLNLEPLSRKKQVQLSYQGPESLPVQIDEARIYRVLMNLLDNSIKYSPPWETVTVRISTGLAEESTHSSPETGVWLEVFDAGTGFAEQDLPHVFERFYRADPARSRLPPNCSASSEASNSSHSNSSHSSAAEPYHRTSSGLGLAIVRQIVEAHQGIVLASNHPETGGAWLRIWLPQNGLEPEPHKQPPDGLEIKLYEEPRADVGSANLLE</sequence>
<evidence type="ECO:0000256" key="6">
    <source>
        <dbReference type="ARBA" id="ARBA00023012"/>
    </source>
</evidence>